<reference evidence="7 8" key="1">
    <citation type="journal article" date="2010" name="DNA Res.">
        <title>Bacterial lifestyle in a deep-sea hydrothermal vent chimney revealed by the genome sequence of the thermophilic bacterium Deferribacter desulfuricans SSM1.</title>
        <authorList>
            <person name="Takaki Y."/>
            <person name="Shimamura S."/>
            <person name="Nakagawa S."/>
            <person name="Fukuhara Y."/>
            <person name="Horikawa H."/>
            <person name="Ankai A."/>
            <person name="Harada T."/>
            <person name="Hosoyama A."/>
            <person name="Oguchi A."/>
            <person name="Fukui S."/>
            <person name="Fujita N."/>
            <person name="Takami H."/>
            <person name="Takai K."/>
        </authorList>
    </citation>
    <scope>NUCLEOTIDE SEQUENCE [LARGE SCALE GENOMIC DNA]</scope>
    <source>
        <strain evidence="8">DSM 14783 / JCM 11476 / NBRC 101012 / SSM1</strain>
    </source>
</reference>
<keyword evidence="3 5" id="KW-0694">RNA-binding</keyword>
<accession>D3PAX0</accession>
<dbReference type="STRING" id="639282.DEFDS_0232"/>
<keyword evidence="1" id="KW-0820">tRNA-binding</keyword>
<dbReference type="InterPro" id="IPR002942">
    <property type="entry name" value="S4_RNA-bd"/>
</dbReference>
<evidence type="ECO:0000313" key="7">
    <source>
        <dbReference type="EMBL" id="BAI79743.1"/>
    </source>
</evidence>
<dbReference type="eggNOG" id="COG1188">
    <property type="taxonomic scope" value="Bacteria"/>
</dbReference>
<evidence type="ECO:0000256" key="5">
    <source>
        <dbReference type="PROSITE-ProRule" id="PRU00182"/>
    </source>
</evidence>
<feature type="domain" description="RNA-binding S4" evidence="6">
    <location>
        <begin position="1"/>
        <end position="64"/>
    </location>
</feature>
<evidence type="ECO:0000256" key="1">
    <source>
        <dbReference type="ARBA" id="ARBA00022555"/>
    </source>
</evidence>
<dbReference type="RefSeq" id="WP_013006991.1">
    <property type="nucleotide sequence ID" value="NC_013939.1"/>
</dbReference>
<keyword evidence="8" id="KW-1185">Reference proteome</keyword>
<dbReference type="KEGG" id="ddf:DEFDS_0232"/>
<keyword evidence="2" id="KW-0699">rRNA-binding</keyword>
<dbReference type="GO" id="GO:0006412">
    <property type="term" value="P:translation"/>
    <property type="evidence" value="ECO:0007669"/>
    <property type="project" value="UniProtKB-KW"/>
</dbReference>
<name>D3PAX0_DEFDS</name>
<dbReference type="HOGENOM" id="CLU_101003_4_2_0"/>
<evidence type="ECO:0000256" key="4">
    <source>
        <dbReference type="ARBA" id="ARBA00022917"/>
    </source>
</evidence>
<dbReference type="OrthoDB" id="9797176at2"/>
<evidence type="ECO:0000313" key="8">
    <source>
        <dbReference type="Proteomes" id="UP000001520"/>
    </source>
</evidence>
<dbReference type="Proteomes" id="UP000001520">
    <property type="component" value="Chromosome"/>
</dbReference>
<sequence>MRLDKFLKVTMLIKRRSVANEAADEGFIYVNGRKAKASTKIKVGDKILLDMWNYKKEVFVKALPETKGGIPKKDVDKYIEVLSYEPKHTDDFI</sequence>
<organism evidence="7 8">
    <name type="scientific">Deferribacter desulfuricans (strain DSM 14783 / JCM 11476 / NBRC 101012 / SSM1)</name>
    <dbReference type="NCBI Taxonomy" id="639282"/>
    <lineage>
        <taxon>Bacteria</taxon>
        <taxon>Pseudomonadati</taxon>
        <taxon>Deferribacterota</taxon>
        <taxon>Deferribacteres</taxon>
        <taxon>Deferribacterales</taxon>
        <taxon>Deferribacteraceae</taxon>
        <taxon>Deferribacter</taxon>
    </lineage>
</organism>
<dbReference type="AlphaFoldDB" id="D3PAX0"/>
<gene>
    <name evidence="7" type="ordered locus">DEFDS_0232</name>
</gene>
<evidence type="ECO:0000259" key="6">
    <source>
        <dbReference type="SMART" id="SM00363"/>
    </source>
</evidence>
<protein>
    <submittedName>
        <fullName evidence="7">RNA-binding S4 protein</fullName>
    </submittedName>
</protein>
<dbReference type="EMBL" id="AP011529">
    <property type="protein sequence ID" value="BAI79743.1"/>
    <property type="molecule type" value="Genomic_DNA"/>
</dbReference>
<dbReference type="InterPro" id="IPR025490">
    <property type="entry name" value="RqcP"/>
</dbReference>
<dbReference type="SUPFAM" id="SSF55174">
    <property type="entry name" value="Alpha-L RNA-binding motif"/>
    <property type="match status" value="1"/>
</dbReference>
<dbReference type="PIRSF" id="PIRSF038881">
    <property type="entry name" value="RNAbp_HP1423"/>
    <property type="match status" value="1"/>
</dbReference>
<dbReference type="GO" id="GO:0000049">
    <property type="term" value="F:tRNA binding"/>
    <property type="evidence" value="ECO:0007669"/>
    <property type="project" value="UniProtKB-KW"/>
</dbReference>
<evidence type="ECO:0000256" key="2">
    <source>
        <dbReference type="ARBA" id="ARBA00022730"/>
    </source>
</evidence>
<dbReference type="InterPro" id="IPR036986">
    <property type="entry name" value="S4_RNA-bd_sf"/>
</dbReference>
<dbReference type="CDD" id="cd00165">
    <property type="entry name" value="S4"/>
    <property type="match status" value="1"/>
</dbReference>
<keyword evidence="4" id="KW-0648">Protein biosynthesis</keyword>
<dbReference type="Gene3D" id="3.10.290.10">
    <property type="entry name" value="RNA-binding S4 domain"/>
    <property type="match status" value="1"/>
</dbReference>
<dbReference type="SMART" id="SM00363">
    <property type="entry name" value="S4"/>
    <property type="match status" value="1"/>
</dbReference>
<evidence type="ECO:0000256" key="3">
    <source>
        <dbReference type="ARBA" id="ARBA00022884"/>
    </source>
</evidence>
<dbReference type="Pfam" id="PF01479">
    <property type="entry name" value="S4"/>
    <property type="match status" value="1"/>
</dbReference>
<dbReference type="GO" id="GO:0019843">
    <property type="term" value="F:rRNA binding"/>
    <property type="evidence" value="ECO:0007669"/>
    <property type="project" value="UniProtKB-KW"/>
</dbReference>
<dbReference type="PROSITE" id="PS50889">
    <property type="entry name" value="S4"/>
    <property type="match status" value="1"/>
</dbReference>
<proteinExistence type="predicted"/>